<dbReference type="EMBL" id="VUNQ01000003">
    <property type="protein sequence ID" value="MSU00293.1"/>
    <property type="molecule type" value="Genomic_DNA"/>
</dbReference>
<evidence type="ECO:0000256" key="1">
    <source>
        <dbReference type="SAM" id="Phobius"/>
    </source>
</evidence>
<dbReference type="AlphaFoldDB" id="A0A6N7XS98"/>
<evidence type="ECO:0000313" key="3">
    <source>
        <dbReference type="Proteomes" id="UP000469523"/>
    </source>
</evidence>
<keyword evidence="1" id="KW-1133">Transmembrane helix</keyword>
<evidence type="ECO:0000313" key="2">
    <source>
        <dbReference type="EMBL" id="MSU00293.1"/>
    </source>
</evidence>
<comment type="caution">
    <text evidence="2">The sequence shown here is derived from an EMBL/GenBank/DDBJ whole genome shotgun (WGS) entry which is preliminary data.</text>
</comment>
<feature type="transmembrane region" description="Helical" evidence="1">
    <location>
        <begin position="251"/>
        <end position="271"/>
    </location>
</feature>
<protein>
    <submittedName>
        <fullName evidence="2">Uncharacterized protein</fullName>
    </submittedName>
</protein>
<accession>A0A6N7XS98</accession>
<name>A0A6N7XS98_9FIRM</name>
<keyword evidence="1" id="KW-0472">Membrane</keyword>
<feature type="transmembrane region" description="Helical" evidence="1">
    <location>
        <begin position="133"/>
        <end position="153"/>
    </location>
</feature>
<reference evidence="2 3" key="1">
    <citation type="submission" date="2019-09" db="EMBL/GenBank/DDBJ databases">
        <title>In-depth cultivation of the pig gut microbiome towards novel bacterial diversity and tailored functional studies.</title>
        <authorList>
            <person name="Wylensek D."/>
            <person name="Hitch T.C.A."/>
            <person name="Clavel T."/>
        </authorList>
    </citation>
    <scope>NUCLEOTIDE SEQUENCE [LARGE SCALE GENOMIC DNA]</scope>
    <source>
        <strain evidence="2 3">WCA3-693-APC-4?</strain>
    </source>
</reference>
<dbReference type="Proteomes" id="UP000469523">
    <property type="component" value="Unassembled WGS sequence"/>
</dbReference>
<organism evidence="2 3">
    <name type="scientific">Tissierella pigra</name>
    <dbReference type="NCBI Taxonomy" id="2607614"/>
    <lineage>
        <taxon>Bacteria</taxon>
        <taxon>Bacillati</taxon>
        <taxon>Bacillota</taxon>
        <taxon>Tissierellia</taxon>
        <taxon>Tissierellales</taxon>
        <taxon>Tissierellaceae</taxon>
        <taxon>Tissierella</taxon>
    </lineage>
</organism>
<sequence>MENKKRIILIIVLIFILSAIFLYQKSLITDFSLKPERVELLFDMNREILPFILLEEQYISEKYDIRYEYEKDNLDNHIYIISIQKTVNIEDEFFKDRFIDYLKIRVPEIDEETLNITDYSDTNRILMEWHKGIKLFIVSLLFILIAIILVRRIKVIIKSVKKELKIYYFKEIIHLRISQILEEAIKLVLLIFSEIFLLQWIIKFQFNIPGRFLPVNDIFDREFYRNINNTTKVNLSSYGDFYNMTLYKVRLLTFGFLILGILTFLLIITMFNSKEPKGGDEIGKSSI</sequence>
<keyword evidence="3" id="KW-1185">Reference proteome</keyword>
<proteinExistence type="predicted"/>
<keyword evidence="1" id="KW-0812">Transmembrane</keyword>
<dbReference type="RefSeq" id="WP_154438702.1">
    <property type="nucleotide sequence ID" value="NZ_JAHLPJ010000001.1"/>
</dbReference>
<feature type="transmembrane region" description="Helical" evidence="1">
    <location>
        <begin position="7"/>
        <end position="24"/>
    </location>
</feature>
<gene>
    <name evidence="2" type="ORF">FYJ83_02290</name>
</gene>